<keyword evidence="9" id="KW-0902">Two-component regulatory system</keyword>
<evidence type="ECO:0000256" key="11">
    <source>
        <dbReference type="SAM" id="Phobius"/>
    </source>
</evidence>
<dbReference type="RefSeq" id="WP_380668401.1">
    <property type="nucleotide sequence ID" value="NZ_JBHTCJ010000006.1"/>
</dbReference>
<feature type="domain" description="HAMP" evidence="13">
    <location>
        <begin position="215"/>
        <end position="267"/>
    </location>
</feature>
<dbReference type="PROSITE" id="PS50885">
    <property type="entry name" value="HAMP"/>
    <property type="match status" value="1"/>
</dbReference>
<dbReference type="InterPro" id="IPR003660">
    <property type="entry name" value="HAMP_dom"/>
</dbReference>
<dbReference type="InterPro" id="IPR004358">
    <property type="entry name" value="Sig_transdc_His_kin-like_C"/>
</dbReference>
<evidence type="ECO:0000313" key="14">
    <source>
        <dbReference type="EMBL" id="MFC7342478.1"/>
    </source>
</evidence>
<dbReference type="SMART" id="SM00387">
    <property type="entry name" value="HATPase_c"/>
    <property type="match status" value="1"/>
</dbReference>
<proteinExistence type="predicted"/>
<name>A0ABW2LM91_9PSEU</name>
<keyword evidence="4" id="KW-0597">Phosphoprotein</keyword>
<keyword evidence="15" id="KW-1185">Reference proteome</keyword>
<protein>
    <recommendedName>
        <fullName evidence="3">histidine kinase</fullName>
        <ecNumber evidence="3">2.7.13.3</ecNumber>
    </recommendedName>
</protein>
<dbReference type="Gene3D" id="1.10.287.130">
    <property type="match status" value="1"/>
</dbReference>
<comment type="subcellular location">
    <subcellularLocation>
        <location evidence="2">Cell membrane</location>
    </subcellularLocation>
</comment>
<gene>
    <name evidence="14" type="ORF">ACFQRI_13810</name>
</gene>
<dbReference type="InterPro" id="IPR003594">
    <property type="entry name" value="HATPase_dom"/>
</dbReference>
<comment type="catalytic activity">
    <reaction evidence="1">
        <text>ATP + protein L-histidine = ADP + protein N-phospho-L-histidine.</text>
        <dbReference type="EC" id="2.7.13.3"/>
    </reaction>
</comment>
<evidence type="ECO:0000256" key="8">
    <source>
        <dbReference type="ARBA" id="ARBA00022989"/>
    </source>
</evidence>
<dbReference type="SUPFAM" id="SSF158472">
    <property type="entry name" value="HAMP domain-like"/>
    <property type="match status" value="1"/>
</dbReference>
<reference evidence="15" key="1">
    <citation type="journal article" date="2019" name="Int. J. Syst. Evol. Microbiol.">
        <title>The Global Catalogue of Microorganisms (GCM) 10K type strain sequencing project: providing services to taxonomists for standard genome sequencing and annotation.</title>
        <authorList>
            <consortium name="The Broad Institute Genomics Platform"/>
            <consortium name="The Broad Institute Genome Sequencing Center for Infectious Disease"/>
            <person name="Wu L."/>
            <person name="Ma J."/>
        </authorList>
    </citation>
    <scope>NUCLEOTIDE SEQUENCE [LARGE SCALE GENOMIC DNA]</scope>
    <source>
        <strain evidence="15">WLHS5</strain>
    </source>
</reference>
<feature type="domain" description="Histidine kinase" evidence="12">
    <location>
        <begin position="275"/>
        <end position="480"/>
    </location>
</feature>
<dbReference type="InterPro" id="IPR003661">
    <property type="entry name" value="HisK_dim/P_dom"/>
</dbReference>
<dbReference type="SUPFAM" id="SSF47384">
    <property type="entry name" value="Homodimeric domain of signal transducing histidine kinase"/>
    <property type="match status" value="1"/>
</dbReference>
<evidence type="ECO:0000256" key="1">
    <source>
        <dbReference type="ARBA" id="ARBA00000085"/>
    </source>
</evidence>
<dbReference type="SUPFAM" id="SSF55874">
    <property type="entry name" value="ATPase domain of HSP90 chaperone/DNA topoisomerase II/histidine kinase"/>
    <property type="match status" value="1"/>
</dbReference>
<evidence type="ECO:0000256" key="2">
    <source>
        <dbReference type="ARBA" id="ARBA00004236"/>
    </source>
</evidence>
<dbReference type="SMART" id="SM00388">
    <property type="entry name" value="HisKA"/>
    <property type="match status" value="1"/>
</dbReference>
<organism evidence="14 15">
    <name type="scientific">Saccharopolyspora griseoalba</name>
    <dbReference type="NCBI Taxonomy" id="1431848"/>
    <lineage>
        <taxon>Bacteria</taxon>
        <taxon>Bacillati</taxon>
        <taxon>Actinomycetota</taxon>
        <taxon>Actinomycetes</taxon>
        <taxon>Pseudonocardiales</taxon>
        <taxon>Pseudonocardiaceae</taxon>
        <taxon>Saccharopolyspora</taxon>
    </lineage>
</organism>
<dbReference type="PANTHER" id="PTHR45436:SF5">
    <property type="entry name" value="SENSOR HISTIDINE KINASE TRCS"/>
    <property type="match status" value="1"/>
</dbReference>
<dbReference type="InterPro" id="IPR036097">
    <property type="entry name" value="HisK_dim/P_sf"/>
</dbReference>
<dbReference type="Pfam" id="PF00672">
    <property type="entry name" value="HAMP"/>
    <property type="match status" value="1"/>
</dbReference>
<dbReference type="InterPro" id="IPR036890">
    <property type="entry name" value="HATPase_C_sf"/>
</dbReference>
<dbReference type="Pfam" id="PF02518">
    <property type="entry name" value="HATPase_c"/>
    <property type="match status" value="1"/>
</dbReference>
<sequence length="483" mass="52883">MTAEAPTKPVIKIANRRGTRVPARAQIMGWLLLVLVVVLLAIVLMIRNYLHDQVDEQVTTAVEQEAQEFVKFAERGRDPMTGRLLDDPEQLLRTYLGQQYPSPDEALIGVWRGPAGLDAVYQEQGDRQRAAAHDPQLLRQIVENPAAHGELTARTGPVRWVKVRAETARGDVAWLVVEQHTARATAAADQSVRVLLLVSAVGVVLAALISWVVAGLILAPVRAVRQAAAEISEHDLTRRIEVDGRDDIAALADQFNAMLDRLEDAFRIQRQFVDDAGHELRTPITIVRGNLELLGDDPVERADVVRLCTDELDRMTRMVNDLLVLAKADRPDFVTRTPTSLAELTSDIDAKVRSLGERRWLLADIGEGEHPLDAQRITQAMVQLAQNAVQHTEEGSTIRIGSSASDGVVALWVADEGPGIDPAEAEQIFARFTHGSGRRGGAGLGLAIVRAIADAHHGRVRVLSEPGRGATFRLELPTEEDGK</sequence>
<keyword evidence="6 11" id="KW-0812">Transmembrane</keyword>
<dbReference type="SMART" id="SM00304">
    <property type="entry name" value="HAMP"/>
    <property type="match status" value="1"/>
</dbReference>
<dbReference type="GO" id="GO:0016301">
    <property type="term" value="F:kinase activity"/>
    <property type="evidence" value="ECO:0007669"/>
    <property type="project" value="UniProtKB-KW"/>
</dbReference>
<comment type="caution">
    <text evidence="14">The sequence shown here is derived from an EMBL/GenBank/DDBJ whole genome shotgun (WGS) entry which is preliminary data.</text>
</comment>
<dbReference type="CDD" id="cd00082">
    <property type="entry name" value="HisKA"/>
    <property type="match status" value="1"/>
</dbReference>
<keyword evidence="7 14" id="KW-0418">Kinase</keyword>
<dbReference type="InterPro" id="IPR005467">
    <property type="entry name" value="His_kinase_dom"/>
</dbReference>
<evidence type="ECO:0000259" key="13">
    <source>
        <dbReference type="PROSITE" id="PS50885"/>
    </source>
</evidence>
<evidence type="ECO:0000256" key="5">
    <source>
        <dbReference type="ARBA" id="ARBA00022679"/>
    </source>
</evidence>
<dbReference type="PANTHER" id="PTHR45436">
    <property type="entry name" value="SENSOR HISTIDINE KINASE YKOH"/>
    <property type="match status" value="1"/>
</dbReference>
<evidence type="ECO:0000256" key="9">
    <source>
        <dbReference type="ARBA" id="ARBA00023012"/>
    </source>
</evidence>
<dbReference type="PROSITE" id="PS50109">
    <property type="entry name" value="HIS_KIN"/>
    <property type="match status" value="1"/>
</dbReference>
<dbReference type="CDD" id="cd06225">
    <property type="entry name" value="HAMP"/>
    <property type="match status" value="1"/>
</dbReference>
<keyword evidence="10 11" id="KW-0472">Membrane</keyword>
<feature type="transmembrane region" description="Helical" evidence="11">
    <location>
        <begin position="27"/>
        <end position="46"/>
    </location>
</feature>
<dbReference type="EMBL" id="JBHTCJ010000006">
    <property type="protein sequence ID" value="MFC7342478.1"/>
    <property type="molecule type" value="Genomic_DNA"/>
</dbReference>
<evidence type="ECO:0000256" key="6">
    <source>
        <dbReference type="ARBA" id="ARBA00022692"/>
    </source>
</evidence>
<dbReference type="EC" id="2.7.13.3" evidence="3"/>
<dbReference type="PRINTS" id="PR00344">
    <property type="entry name" value="BCTRLSENSOR"/>
</dbReference>
<accession>A0ABW2LM91</accession>
<feature type="transmembrane region" description="Helical" evidence="11">
    <location>
        <begin position="194"/>
        <end position="218"/>
    </location>
</feature>
<dbReference type="Gene3D" id="6.10.340.10">
    <property type="match status" value="1"/>
</dbReference>
<dbReference type="Proteomes" id="UP001596504">
    <property type="component" value="Unassembled WGS sequence"/>
</dbReference>
<dbReference type="Pfam" id="PF00512">
    <property type="entry name" value="HisKA"/>
    <property type="match status" value="1"/>
</dbReference>
<evidence type="ECO:0000259" key="12">
    <source>
        <dbReference type="PROSITE" id="PS50109"/>
    </source>
</evidence>
<dbReference type="Gene3D" id="3.30.565.10">
    <property type="entry name" value="Histidine kinase-like ATPase, C-terminal domain"/>
    <property type="match status" value="1"/>
</dbReference>
<dbReference type="InterPro" id="IPR050428">
    <property type="entry name" value="TCS_sensor_his_kinase"/>
</dbReference>
<evidence type="ECO:0000256" key="10">
    <source>
        <dbReference type="ARBA" id="ARBA00023136"/>
    </source>
</evidence>
<evidence type="ECO:0000256" key="4">
    <source>
        <dbReference type="ARBA" id="ARBA00022553"/>
    </source>
</evidence>
<keyword evidence="8 11" id="KW-1133">Transmembrane helix</keyword>
<keyword evidence="5" id="KW-0808">Transferase</keyword>
<evidence type="ECO:0000256" key="7">
    <source>
        <dbReference type="ARBA" id="ARBA00022777"/>
    </source>
</evidence>
<evidence type="ECO:0000313" key="15">
    <source>
        <dbReference type="Proteomes" id="UP001596504"/>
    </source>
</evidence>
<evidence type="ECO:0000256" key="3">
    <source>
        <dbReference type="ARBA" id="ARBA00012438"/>
    </source>
</evidence>